<name>A0ACC5WIQ1_PANGG</name>
<dbReference type="Proteomes" id="UP000829447">
    <property type="component" value="Linkage Group LG6"/>
</dbReference>
<evidence type="ECO:0000313" key="1">
    <source>
        <dbReference type="EMBL" id="MCI4378881.1"/>
    </source>
</evidence>
<accession>A0ACC5WIQ1</accession>
<sequence length="84" mass="10329">MAEAQRYEEQFAHRFSAQDEEFQRYLQQPVVQPPVVEAWRCRDTRFQDSRHHRGDGGGWGQRSQDRRYGGHQNSYNRRRHYDRY</sequence>
<proteinExistence type="predicted"/>
<comment type="caution">
    <text evidence="1">The sequence shown here is derived from an EMBL/GenBank/DDBJ whole genome shotgun (WGS) entry which is preliminary data.</text>
</comment>
<gene>
    <name evidence="1" type="ORF">PGIGA_G00221550</name>
</gene>
<organism evidence="1 2">
    <name type="scientific">Pangasianodon gigas</name>
    <name type="common">Mekong giant catfish</name>
    <name type="synonym">Pangasius gigas</name>
    <dbReference type="NCBI Taxonomy" id="30993"/>
    <lineage>
        <taxon>Eukaryota</taxon>
        <taxon>Metazoa</taxon>
        <taxon>Chordata</taxon>
        <taxon>Craniata</taxon>
        <taxon>Vertebrata</taxon>
        <taxon>Euteleostomi</taxon>
        <taxon>Actinopterygii</taxon>
        <taxon>Neopterygii</taxon>
        <taxon>Teleostei</taxon>
        <taxon>Ostariophysi</taxon>
        <taxon>Siluriformes</taxon>
        <taxon>Pangasiidae</taxon>
        <taxon>Pangasianodon</taxon>
    </lineage>
</organism>
<dbReference type="EMBL" id="CM040459">
    <property type="protein sequence ID" value="MCI4378881.1"/>
    <property type="molecule type" value="Genomic_DNA"/>
</dbReference>
<evidence type="ECO:0000313" key="2">
    <source>
        <dbReference type="Proteomes" id="UP000829447"/>
    </source>
</evidence>
<protein>
    <submittedName>
        <fullName evidence="1">Uncharacterized protein</fullName>
    </submittedName>
</protein>
<keyword evidence="2" id="KW-1185">Reference proteome</keyword>
<reference evidence="1 2" key="1">
    <citation type="journal article" date="2022" name="bioRxiv">
        <title>An ancient truncated duplication of the anti-Mullerian hormone receptor type 2 gene is a potential conserved master sex determinant in the Pangasiidae catfish family.</title>
        <authorList>
            <person name="Wen M."/>
            <person name="Pan Q."/>
            <person name="Jouanno E."/>
            <person name="Montfort J."/>
            <person name="Zahm M."/>
            <person name="Cabau C."/>
            <person name="Klopp C."/>
            <person name="Iampietro C."/>
            <person name="Roques C."/>
            <person name="Bouchez O."/>
            <person name="Castinel A."/>
            <person name="Donnadieu C."/>
            <person name="Parrinello H."/>
            <person name="Poncet C."/>
            <person name="Belmonte E."/>
            <person name="Gautier V."/>
            <person name="Avarre J.-C."/>
            <person name="Dugue R."/>
            <person name="Gustiano R."/>
            <person name="Ha T.T.T."/>
            <person name="Campet M."/>
            <person name="Sriphairoj K."/>
            <person name="Ribolli J."/>
            <person name="de Almeida F.L."/>
            <person name="Desvignes T."/>
            <person name="Postlethwait J.H."/>
            <person name="Bucao C.F."/>
            <person name="Robinson-Rechavi M."/>
            <person name="Bobe J."/>
            <person name="Herpin A."/>
            <person name="Guiguen Y."/>
        </authorList>
    </citation>
    <scope>NUCLEOTIDE SEQUENCE [LARGE SCALE GENOMIC DNA]</scope>
    <source>
        <strain evidence="1">YG-Dec2019</strain>
    </source>
</reference>